<evidence type="ECO:0000313" key="1">
    <source>
        <dbReference type="EMBL" id="MSB50171.1"/>
    </source>
</evidence>
<keyword evidence="1" id="KW-0648">Protein biosynthesis</keyword>
<accession>A0A6I2RH31</accession>
<protein>
    <submittedName>
        <fullName evidence="1">Translation initiation factor IF-2</fullName>
    </submittedName>
</protein>
<sequence length="125" mass="13645">MNNFDEPVKKAETDAEILDALQGVKLTQDEIRRGACGGMGLAFFQAYYEKLPEEVARRLTEIDTEAVGHITRATGLNLSGSLLDRFGEKLASDAAFAQVIRAANVYRGRLGYAPLGPDGWPEVET</sequence>
<reference evidence="1 2" key="1">
    <citation type="journal article" date="2019" name="Nat. Med.">
        <title>A library of human gut bacterial isolates paired with longitudinal multiomics data enables mechanistic microbiome research.</title>
        <authorList>
            <person name="Poyet M."/>
            <person name="Groussin M."/>
            <person name="Gibbons S.M."/>
            <person name="Avila-Pacheco J."/>
            <person name="Jiang X."/>
            <person name="Kearney S.M."/>
            <person name="Perrotta A.R."/>
            <person name="Berdy B."/>
            <person name="Zhao S."/>
            <person name="Lieberman T.D."/>
            <person name="Swanson P.K."/>
            <person name="Smith M."/>
            <person name="Roesemann S."/>
            <person name="Alexander J.E."/>
            <person name="Rich S.A."/>
            <person name="Livny J."/>
            <person name="Vlamakis H."/>
            <person name="Clish C."/>
            <person name="Bullock K."/>
            <person name="Deik A."/>
            <person name="Scott J."/>
            <person name="Pierce K.A."/>
            <person name="Xavier R.J."/>
            <person name="Alm E.J."/>
        </authorList>
    </citation>
    <scope>NUCLEOTIDE SEQUENCE [LARGE SCALE GENOMIC DNA]</scope>
    <source>
        <strain evidence="1 2">BIOML-A5</strain>
    </source>
</reference>
<dbReference type="GO" id="GO:0003743">
    <property type="term" value="F:translation initiation factor activity"/>
    <property type="evidence" value="ECO:0007669"/>
    <property type="project" value="UniProtKB-KW"/>
</dbReference>
<gene>
    <name evidence="1" type="ORF">GKE90_15925</name>
</gene>
<dbReference type="EMBL" id="WKPO01000026">
    <property type="protein sequence ID" value="MSB50171.1"/>
    <property type="molecule type" value="Genomic_DNA"/>
</dbReference>
<comment type="caution">
    <text evidence="1">The sequence shown here is derived from an EMBL/GenBank/DDBJ whole genome shotgun (WGS) entry which is preliminary data.</text>
</comment>
<organism evidence="1 2">
    <name type="scientific">Flavonifractor plautii</name>
    <name type="common">Fusobacterium plautii</name>
    <dbReference type="NCBI Taxonomy" id="292800"/>
    <lineage>
        <taxon>Bacteria</taxon>
        <taxon>Bacillati</taxon>
        <taxon>Bacillota</taxon>
        <taxon>Clostridia</taxon>
        <taxon>Eubacteriales</taxon>
        <taxon>Oscillospiraceae</taxon>
        <taxon>Flavonifractor</taxon>
    </lineage>
</organism>
<dbReference type="AlphaFoldDB" id="A0A6I2RH31"/>
<evidence type="ECO:0000313" key="2">
    <source>
        <dbReference type="Proteomes" id="UP000429811"/>
    </source>
</evidence>
<keyword evidence="1" id="KW-0396">Initiation factor</keyword>
<dbReference type="RefSeq" id="WP_154250833.1">
    <property type="nucleotide sequence ID" value="NZ_WKPO01000026.1"/>
</dbReference>
<proteinExistence type="predicted"/>
<name>A0A6I2RH31_FLAPL</name>
<dbReference type="Proteomes" id="UP000429811">
    <property type="component" value="Unassembled WGS sequence"/>
</dbReference>